<dbReference type="Proteomes" id="UP000321234">
    <property type="component" value="Unassembled WGS sequence"/>
</dbReference>
<feature type="transmembrane region" description="Helical" evidence="7">
    <location>
        <begin position="320"/>
        <end position="339"/>
    </location>
</feature>
<proteinExistence type="predicted"/>
<dbReference type="Pfam" id="PF07690">
    <property type="entry name" value="MFS_1"/>
    <property type="match status" value="1"/>
</dbReference>
<dbReference type="AlphaFoldDB" id="A0A5C8ZES1"/>
<evidence type="ECO:0000256" key="6">
    <source>
        <dbReference type="ARBA" id="ARBA00023136"/>
    </source>
</evidence>
<comment type="subcellular location">
    <subcellularLocation>
        <location evidence="1">Cell inner membrane</location>
        <topology evidence="1">Multi-pass membrane protein</topology>
    </subcellularLocation>
</comment>
<evidence type="ECO:0000313" key="9">
    <source>
        <dbReference type="Proteomes" id="UP000321234"/>
    </source>
</evidence>
<dbReference type="PANTHER" id="PTHR23513:SF9">
    <property type="entry name" value="ENTEROBACTIN EXPORTER ENTS"/>
    <property type="match status" value="1"/>
</dbReference>
<keyword evidence="9" id="KW-1185">Reference proteome</keyword>
<evidence type="ECO:0000256" key="3">
    <source>
        <dbReference type="ARBA" id="ARBA00022475"/>
    </source>
</evidence>
<feature type="transmembrane region" description="Helical" evidence="7">
    <location>
        <begin position="260"/>
        <end position="279"/>
    </location>
</feature>
<keyword evidence="2" id="KW-0813">Transport</keyword>
<feature type="transmembrane region" description="Helical" evidence="7">
    <location>
        <begin position="291"/>
        <end position="308"/>
    </location>
</feature>
<keyword evidence="4 7" id="KW-0812">Transmembrane</keyword>
<dbReference type="OrthoDB" id="5494559at2"/>
<feature type="transmembrane region" description="Helical" evidence="7">
    <location>
        <begin position="182"/>
        <end position="200"/>
    </location>
</feature>
<feature type="transmembrane region" description="Helical" evidence="7">
    <location>
        <begin position="54"/>
        <end position="75"/>
    </location>
</feature>
<feature type="transmembrane region" description="Helical" evidence="7">
    <location>
        <begin position="408"/>
        <end position="427"/>
    </location>
</feature>
<keyword evidence="3" id="KW-1003">Cell membrane</keyword>
<feature type="transmembrane region" description="Helical" evidence="7">
    <location>
        <begin position="87"/>
        <end position="107"/>
    </location>
</feature>
<keyword evidence="5 7" id="KW-1133">Transmembrane helix</keyword>
<dbReference type="GO" id="GO:0022857">
    <property type="term" value="F:transmembrane transporter activity"/>
    <property type="evidence" value="ECO:0007669"/>
    <property type="project" value="InterPro"/>
</dbReference>
<reference evidence="8 9" key="1">
    <citation type="submission" date="2019-07" db="EMBL/GenBank/DDBJ databases">
        <title>Quadrisphaera sp. strain DD2A genome sequencing and assembly.</title>
        <authorList>
            <person name="Kim I."/>
        </authorList>
    </citation>
    <scope>NUCLEOTIDE SEQUENCE [LARGE SCALE GENOMIC DNA]</scope>
    <source>
        <strain evidence="8 9">DD2A</strain>
    </source>
</reference>
<dbReference type="InterPro" id="IPR036259">
    <property type="entry name" value="MFS_trans_sf"/>
</dbReference>
<keyword evidence="6 7" id="KW-0472">Membrane</keyword>
<feature type="transmembrane region" description="Helical" evidence="7">
    <location>
        <begin position="153"/>
        <end position="176"/>
    </location>
</feature>
<evidence type="ECO:0000256" key="5">
    <source>
        <dbReference type="ARBA" id="ARBA00022989"/>
    </source>
</evidence>
<sequence>MSRWDHLDRVVDTRPLRSSPAFRRLWLGSALSTASGQLVSVTVLFQVWELTGSSAWVGAVGLVTAVPTLVCGLLGGQLADALDRRRLALVTTAASLAAALTLAVQAAAGASSLVLLLALVAAQTAAISLGSAARRTFISALLPRDQVPAGVALSHLTFQVALLVGPLAAGAVLVAAGPGACYLLDAAALVVVLVATLRLPRARAGGAAARGGIVDDDERAPLASRRPAPARLLAGLGVAARQTWDGWRLVARRPALSGSVLVDAAATVLAMPVALFPALNAARFADQPATLGLFFSALAAGGLAAGLATSPLARARRPGAVQLVAAAVWGLALAGVGLAHDVGVVLVLLAVAGAADSTGVIARGALVQLETPDAYLGRVSALENVVGVAGPGLGNARAGLVSSWSSPGVAAVSGGLACVVLVAALAATNPALRRWRPGGTPRTLGAGPGPL</sequence>
<feature type="transmembrane region" description="Helical" evidence="7">
    <location>
        <begin position="113"/>
        <end position="132"/>
    </location>
</feature>
<comment type="caution">
    <text evidence="8">The sequence shown here is derived from an EMBL/GenBank/DDBJ whole genome shotgun (WGS) entry which is preliminary data.</text>
</comment>
<evidence type="ECO:0000256" key="7">
    <source>
        <dbReference type="SAM" id="Phobius"/>
    </source>
</evidence>
<evidence type="ECO:0000256" key="4">
    <source>
        <dbReference type="ARBA" id="ARBA00022692"/>
    </source>
</evidence>
<evidence type="ECO:0000256" key="2">
    <source>
        <dbReference type="ARBA" id="ARBA00022448"/>
    </source>
</evidence>
<dbReference type="CDD" id="cd06173">
    <property type="entry name" value="MFS_MefA_like"/>
    <property type="match status" value="1"/>
</dbReference>
<feature type="transmembrane region" description="Helical" evidence="7">
    <location>
        <begin position="25"/>
        <end position="48"/>
    </location>
</feature>
<name>A0A5C8ZES1_9ACTN</name>
<dbReference type="PANTHER" id="PTHR23513">
    <property type="entry name" value="INTEGRAL MEMBRANE EFFLUX PROTEIN-RELATED"/>
    <property type="match status" value="1"/>
</dbReference>
<dbReference type="SUPFAM" id="SSF103473">
    <property type="entry name" value="MFS general substrate transporter"/>
    <property type="match status" value="1"/>
</dbReference>
<dbReference type="EMBL" id="VKAC01000008">
    <property type="protein sequence ID" value="TXR55416.1"/>
    <property type="molecule type" value="Genomic_DNA"/>
</dbReference>
<protein>
    <submittedName>
        <fullName evidence="8">MFS transporter</fullName>
    </submittedName>
</protein>
<dbReference type="Gene3D" id="1.20.1250.20">
    <property type="entry name" value="MFS general substrate transporter like domains"/>
    <property type="match status" value="1"/>
</dbReference>
<accession>A0A5C8ZES1</accession>
<dbReference type="GO" id="GO:0005886">
    <property type="term" value="C:plasma membrane"/>
    <property type="evidence" value="ECO:0007669"/>
    <property type="project" value="UniProtKB-SubCell"/>
</dbReference>
<dbReference type="InterPro" id="IPR011701">
    <property type="entry name" value="MFS"/>
</dbReference>
<gene>
    <name evidence="8" type="ORF">FMM08_13920</name>
</gene>
<organism evidence="8 9">
    <name type="scientific">Quadrisphaera setariae</name>
    <dbReference type="NCBI Taxonomy" id="2593304"/>
    <lineage>
        <taxon>Bacteria</taxon>
        <taxon>Bacillati</taxon>
        <taxon>Actinomycetota</taxon>
        <taxon>Actinomycetes</taxon>
        <taxon>Kineosporiales</taxon>
        <taxon>Kineosporiaceae</taxon>
        <taxon>Quadrisphaera</taxon>
    </lineage>
</organism>
<evidence type="ECO:0000313" key="8">
    <source>
        <dbReference type="EMBL" id="TXR55416.1"/>
    </source>
</evidence>
<evidence type="ECO:0000256" key="1">
    <source>
        <dbReference type="ARBA" id="ARBA00004429"/>
    </source>
</evidence>